<accession>A0A6P7GA78</accession>
<feature type="signal peptide" evidence="1">
    <location>
        <begin position="1"/>
        <end position="18"/>
    </location>
</feature>
<evidence type="ECO:0000313" key="2">
    <source>
        <dbReference type="EnsemblMetazoa" id="XP_050505387.1"/>
    </source>
</evidence>
<dbReference type="KEGG" id="dvv:114335339"/>
<name>A0A6P7GA78_DIAVI</name>
<evidence type="ECO:0000256" key="1">
    <source>
        <dbReference type="SAM" id="SignalP"/>
    </source>
</evidence>
<evidence type="ECO:0000313" key="4">
    <source>
        <dbReference type="RefSeq" id="XP_028141365.1"/>
    </source>
</evidence>
<keyword evidence="3" id="KW-1185">Reference proteome</keyword>
<reference evidence="4" key="1">
    <citation type="submission" date="2025-04" db="UniProtKB">
        <authorList>
            <consortium name="RefSeq"/>
        </authorList>
    </citation>
    <scope>IDENTIFICATION</scope>
    <source>
        <tissue evidence="4">Whole insect</tissue>
    </source>
</reference>
<dbReference type="AlphaFoldDB" id="A0A6P7GA78"/>
<dbReference type="Proteomes" id="UP001652700">
    <property type="component" value="Unplaced"/>
</dbReference>
<evidence type="ECO:0000313" key="3">
    <source>
        <dbReference type="Proteomes" id="UP001652700"/>
    </source>
</evidence>
<organism evidence="4">
    <name type="scientific">Diabrotica virgifera virgifera</name>
    <name type="common">western corn rootworm</name>
    <dbReference type="NCBI Taxonomy" id="50390"/>
    <lineage>
        <taxon>Eukaryota</taxon>
        <taxon>Metazoa</taxon>
        <taxon>Ecdysozoa</taxon>
        <taxon>Arthropoda</taxon>
        <taxon>Hexapoda</taxon>
        <taxon>Insecta</taxon>
        <taxon>Pterygota</taxon>
        <taxon>Neoptera</taxon>
        <taxon>Endopterygota</taxon>
        <taxon>Coleoptera</taxon>
        <taxon>Polyphaga</taxon>
        <taxon>Cucujiformia</taxon>
        <taxon>Chrysomeloidea</taxon>
        <taxon>Chrysomelidae</taxon>
        <taxon>Galerucinae</taxon>
        <taxon>Diabroticina</taxon>
        <taxon>Diabroticites</taxon>
        <taxon>Diabrotica</taxon>
    </lineage>
</organism>
<dbReference type="RefSeq" id="XP_028141365.1">
    <property type="nucleotide sequence ID" value="XM_028285564.1"/>
</dbReference>
<gene>
    <name evidence="4" type="primary">LOC114335339</name>
</gene>
<feature type="chain" id="PRO_5028123973" evidence="1">
    <location>
        <begin position="19"/>
        <end position="175"/>
    </location>
</feature>
<sequence>MKLYIFVSILLLFTLVKGFAYRPRFDDRSDPRFDDRSEPRFDDRYGPRFDERYVPRFDDRYGPRFDDRFQPRFDDRYYDRYSENHRDVDDPITRLYFFPELDVLFGIFKQNSILPWKSSPSRKGLFNPSKFNNIYLRSKRAAFNYPTFNNNPNALPGPHGLYVKPRQCTNCTIPF</sequence>
<dbReference type="GeneID" id="114335339"/>
<dbReference type="EnsemblMetazoa" id="XM_050649430.1">
    <property type="protein sequence ID" value="XP_050505387.1"/>
    <property type="gene ID" value="LOC114335339"/>
</dbReference>
<dbReference type="RefSeq" id="XP_050505387.1">
    <property type="nucleotide sequence ID" value="XM_050649430.1"/>
</dbReference>
<proteinExistence type="predicted"/>
<dbReference type="InParanoid" id="A0A6P7GA78"/>
<keyword evidence="1" id="KW-0732">Signal</keyword>
<protein>
    <submittedName>
        <fullName evidence="4">Uncharacterized protein LOC114335339 isoform X1</fullName>
    </submittedName>
</protein>
<reference evidence="2" key="2">
    <citation type="submission" date="2025-05" db="UniProtKB">
        <authorList>
            <consortium name="EnsemblMetazoa"/>
        </authorList>
    </citation>
    <scope>IDENTIFICATION</scope>
</reference>